<proteinExistence type="predicted"/>
<keyword evidence="2" id="KW-1185">Reference proteome</keyword>
<gene>
    <name evidence="1" type="ORF">METEAL_27540</name>
</gene>
<dbReference type="RefSeq" id="WP_316412251.1">
    <property type="nucleotide sequence ID" value="NZ_AP027080.1"/>
</dbReference>
<sequence>MNPLRLAVPFLSLALAAQAPLRTVARYRDAALGLEVVRTELVLPTGQPWPQVVAVAGVRQVFLVPPAQAGPGPRTVAVLALRVPGARTARLEGIPGAQAWDLEGGKTGDRSLLEQWARARARAWEQGAGDPSPLVAGFRAIQNRLFFGGREPGPVAPRRRDEGPSLLSLLGGRAAVQETLQLDRGLEGAPGAAAPRVSLASIPGITVAAHPWAEMLGGRQPAVPALALCVPPDRAFLYLPDPAAALDGLAGGGAAFLARVSAFGRQGTLDRDLIARALEDLGVRRSLLGAVSSAAVFLPDLNLLGGTDLTVVAELTPVAAALFGTGAPKAVATPRGEAWRAREGGRVFLSTSRAELDRALALHRAGGQGSLGASDEFKVMLTHLAPTEATRAYAYLSDPFIRRLVGPAQRIGQMRQAAARRDLEAVAAAVELRRLDAPGSPLDLPTLRKLGYLEPGLDVSGFSVQDGGVASRVWGRLDRMRPPAPPAEVEAWEAQAYEAFRANYSQYWSRYFDPIALRLEARDGAYGLDTFILPLLDQSAYRQLRQFLKPGPLPALAAAPRWARPQVATLSLPVDWAGLLGRSPVPVLRELLGALGGEAHLAFLDAAPVLQVGGGSPAGLLATQDRLAQGGLLFLAPLLLGPLTRPVALAIPVRDPAAAREGFARLAQSAALRQGLPRELEWRVHQETGQRLILSASLLGLVTLRFSLDLEDGWLVVCNDTSQTAPLVSGSAPRAASHAALSLRPCDLNLGLPAAWQAAVEGQADRAWAEQRWLSPWLASGLDVEAAKDRSRRVFGGAPLLPAADLGPGSTPRNLRYGTPWRPLLPVRKPGEDFGLFEGVREVRVDMTFEEDGLRTRVGWTAP</sequence>
<reference evidence="2" key="1">
    <citation type="journal article" date="2023" name="Int. J. Syst. Evol. Microbiol.">
        <title>Mesoterricola silvestris gen. nov., sp. nov., Mesoterricola sediminis sp. nov., Geothrix oryzae sp. nov., Geothrix edaphica sp. nov., Geothrix rubra sp. nov., and Geothrix limicola sp. nov., six novel members of Acidobacteriota isolated from soils.</title>
        <authorList>
            <person name="Itoh H."/>
            <person name="Sugisawa Y."/>
            <person name="Mise K."/>
            <person name="Xu Z."/>
            <person name="Kuniyasu M."/>
            <person name="Ushijima N."/>
            <person name="Kawano K."/>
            <person name="Kobayashi E."/>
            <person name="Shiratori Y."/>
            <person name="Masuda Y."/>
            <person name="Senoo K."/>
        </authorList>
    </citation>
    <scope>NUCLEOTIDE SEQUENCE [LARGE SCALE GENOMIC DNA]</scope>
    <source>
        <strain evidence="2">W79</strain>
    </source>
</reference>
<organism evidence="1 2">
    <name type="scientific">Mesoterricola silvestris</name>
    <dbReference type="NCBI Taxonomy" id="2927979"/>
    <lineage>
        <taxon>Bacteria</taxon>
        <taxon>Pseudomonadati</taxon>
        <taxon>Acidobacteriota</taxon>
        <taxon>Holophagae</taxon>
        <taxon>Holophagales</taxon>
        <taxon>Holophagaceae</taxon>
        <taxon>Mesoterricola</taxon>
    </lineage>
</organism>
<protein>
    <submittedName>
        <fullName evidence="1">Uncharacterized protein</fullName>
    </submittedName>
</protein>
<dbReference type="EMBL" id="AP027080">
    <property type="protein sequence ID" value="BDU73580.1"/>
    <property type="molecule type" value="Genomic_DNA"/>
</dbReference>
<name>A0AA48K9Z3_9BACT</name>
<dbReference type="Proteomes" id="UP001238179">
    <property type="component" value="Chromosome"/>
</dbReference>
<accession>A0AA48K9Z3</accession>
<evidence type="ECO:0000313" key="2">
    <source>
        <dbReference type="Proteomes" id="UP001238179"/>
    </source>
</evidence>
<dbReference type="KEGG" id="msil:METEAL_27540"/>
<dbReference type="AlphaFoldDB" id="A0AA48K9Z3"/>
<evidence type="ECO:0000313" key="1">
    <source>
        <dbReference type="EMBL" id="BDU73580.1"/>
    </source>
</evidence>